<organism evidence="2 3">
    <name type="scientific">Carnegiea gigantea</name>
    <dbReference type="NCBI Taxonomy" id="171969"/>
    <lineage>
        <taxon>Eukaryota</taxon>
        <taxon>Viridiplantae</taxon>
        <taxon>Streptophyta</taxon>
        <taxon>Embryophyta</taxon>
        <taxon>Tracheophyta</taxon>
        <taxon>Spermatophyta</taxon>
        <taxon>Magnoliopsida</taxon>
        <taxon>eudicotyledons</taxon>
        <taxon>Gunneridae</taxon>
        <taxon>Pentapetalae</taxon>
        <taxon>Caryophyllales</taxon>
        <taxon>Cactineae</taxon>
        <taxon>Cactaceae</taxon>
        <taxon>Cactoideae</taxon>
        <taxon>Echinocereeae</taxon>
        <taxon>Carnegiea</taxon>
    </lineage>
</organism>
<proteinExistence type="predicted"/>
<dbReference type="AlphaFoldDB" id="A0A9Q1K6E8"/>
<accession>A0A9Q1K6E8</accession>
<protein>
    <submittedName>
        <fullName evidence="2">Uncharacterized protein</fullName>
    </submittedName>
</protein>
<comment type="caution">
    <text evidence="2">The sequence shown here is derived from an EMBL/GenBank/DDBJ whole genome shotgun (WGS) entry which is preliminary data.</text>
</comment>
<reference evidence="2" key="1">
    <citation type="submission" date="2022-04" db="EMBL/GenBank/DDBJ databases">
        <title>Carnegiea gigantea Genome sequencing and assembly v2.</title>
        <authorList>
            <person name="Copetti D."/>
            <person name="Sanderson M.J."/>
            <person name="Burquez A."/>
            <person name="Wojciechowski M.F."/>
        </authorList>
    </citation>
    <scope>NUCLEOTIDE SEQUENCE</scope>
    <source>
        <strain evidence="2">SGP5-SGP5p</strain>
        <tissue evidence="2">Aerial part</tissue>
    </source>
</reference>
<dbReference type="Proteomes" id="UP001153076">
    <property type="component" value="Unassembled WGS sequence"/>
</dbReference>
<keyword evidence="3" id="KW-1185">Reference proteome</keyword>
<evidence type="ECO:0000313" key="2">
    <source>
        <dbReference type="EMBL" id="KAJ8437497.1"/>
    </source>
</evidence>
<name>A0A9Q1K6E8_9CARY</name>
<evidence type="ECO:0000313" key="3">
    <source>
        <dbReference type="Proteomes" id="UP001153076"/>
    </source>
</evidence>
<evidence type="ECO:0000256" key="1">
    <source>
        <dbReference type="SAM" id="MobiDB-lite"/>
    </source>
</evidence>
<sequence length="164" mass="18668">MGFPRSLTTGEMTLYVMDNFKWYCREVVFSPKPLSYDYEELCLNFDFVVAEEHAQIYELPILPQVVFLAMLLNDAVNLGVLSGRMIAVMESVLTELQWNGFQPWTGRNSGRIMEGRRQQETSSDSYEEESSGSDGQTPRPVMIARDEARLVVTVPCTSPPRDED</sequence>
<feature type="region of interest" description="Disordered" evidence="1">
    <location>
        <begin position="109"/>
        <end position="145"/>
    </location>
</feature>
<dbReference type="EMBL" id="JAKOGI010000297">
    <property type="protein sequence ID" value="KAJ8437497.1"/>
    <property type="molecule type" value="Genomic_DNA"/>
</dbReference>
<gene>
    <name evidence="2" type="ORF">Cgig2_007474</name>
</gene>